<dbReference type="InterPro" id="IPR006689">
    <property type="entry name" value="Small_GTPase_ARF/SAR"/>
</dbReference>
<dbReference type="InterPro" id="IPR024156">
    <property type="entry name" value="Small_GTPase_ARF"/>
</dbReference>
<evidence type="ECO:0000256" key="1">
    <source>
        <dbReference type="ARBA" id="ARBA00022741"/>
    </source>
</evidence>
<feature type="binding site" evidence="4">
    <location>
        <position position="15"/>
    </location>
    <ligand>
        <name>Mg(2+)</name>
        <dbReference type="ChEBI" id="CHEBI:18420"/>
    </ligand>
</feature>
<proteinExistence type="predicted"/>
<dbReference type="WBParaSite" id="maker-uti_cns_0009392-snap-gene-0.4-mRNA-1">
    <property type="protein sequence ID" value="maker-uti_cns_0009392-snap-gene-0.4-mRNA-1"/>
    <property type="gene ID" value="maker-uti_cns_0009392-snap-gene-0.4"/>
</dbReference>
<dbReference type="GO" id="GO:0005525">
    <property type="term" value="F:GTP binding"/>
    <property type="evidence" value="ECO:0007669"/>
    <property type="project" value="UniProtKB-KW"/>
</dbReference>
<evidence type="ECO:0000256" key="3">
    <source>
        <dbReference type="PIRSR" id="PIRSR606689-1"/>
    </source>
</evidence>
<dbReference type="InterPro" id="IPR027417">
    <property type="entry name" value="P-loop_NTPase"/>
</dbReference>
<dbReference type="GO" id="GO:0003924">
    <property type="term" value="F:GTPase activity"/>
    <property type="evidence" value="ECO:0007669"/>
    <property type="project" value="InterPro"/>
</dbReference>
<evidence type="ECO:0000256" key="4">
    <source>
        <dbReference type="PIRSR" id="PIRSR606689-2"/>
    </source>
</evidence>
<evidence type="ECO:0000313" key="5">
    <source>
        <dbReference type="Proteomes" id="UP000095280"/>
    </source>
</evidence>
<feature type="binding site" evidence="3">
    <location>
        <position position="38"/>
    </location>
    <ligand>
        <name>GTP</name>
        <dbReference type="ChEBI" id="CHEBI:37565"/>
    </ligand>
</feature>
<dbReference type="Pfam" id="PF00025">
    <property type="entry name" value="Arf"/>
    <property type="match status" value="1"/>
</dbReference>
<dbReference type="Proteomes" id="UP000095280">
    <property type="component" value="Unplaced"/>
</dbReference>
<name>A0A1I8I2M6_9PLAT</name>
<keyword evidence="4" id="KW-0479">Metal-binding</keyword>
<dbReference type="SUPFAM" id="SSF52540">
    <property type="entry name" value="P-loop containing nucleoside triphosphate hydrolases"/>
    <property type="match status" value="1"/>
</dbReference>
<accession>A0A1I8I2M6</accession>
<dbReference type="PANTHER" id="PTHR11711">
    <property type="entry name" value="ADP RIBOSYLATION FACTOR-RELATED"/>
    <property type="match status" value="1"/>
</dbReference>
<protein>
    <submittedName>
        <fullName evidence="6">ADP-ribosylation factor-like protein 13B</fullName>
    </submittedName>
</protein>
<keyword evidence="5" id="KW-1185">Reference proteome</keyword>
<evidence type="ECO:0000256" key="2">
    <source>
        <dbReference type="ARBA" id="ARBA00023134"/>
    </source>
</evidence>
<keyword evidence="2 3" id="KW-0342">GTP-binding</keyword>
<organism evidence="5 6">
    <name type="scientific">Macrostomum lignano</name>
    <dbReference type="NCBI Taxonomy" id="282301"/>
    <lineage>
        <taxon>Eukaryota</taxon>
        <taxon>Metazoa</taxon>
        <taxon>Spiralia</taxon>
        <taxon>Lophotrochozoa</taxon>
        <taxon>Platyhelminthes</taxon>
        <taxon>Rhabditophora</taxon>
        <taxon>Macrostomorpha</taxon>
        <taxon>Macrostomida</taxon>
        <taxon>Macrostomidae</taxon>
        <taxon>Macrostomum</taxon>
    </lineage>
</organism>
<keyword evidence="4" id="KW-0460">Magnesium</keyword>
<keyword evidence="1 3" id="KW-0547">Nucleotide-binding</keyword>
<sequence>GGGGGCSSYRVPEPTQGIHETTLELRGGRRLTLVEVGGTTRLLPLWSRLLRIADAVVYVVDFADPDSWAEARDRLHGFLLIDRSFAESRVPVLLLAAKADAARHGRPAVSLVRELRLCRIRHHRWHLQSVSAARRRDDEPADKSLGRAVRLLLRLVDDNRHWKRRQRRLQAVRAAFSDRSGSGPGSDSGC</sequence>
<dbReference type="Gene3D" id="3.40.50.300">
    <property type="entry name" value="P-loop containing nucleotide triphosphate hydrolases"/>
    <property type="match status" value="1"/>
</dbReference>
<dbReference type="GO" id="GO:0046872">
    <property type="term" value="F:metal ion binding"/>
    <property type="evidence" value="ECO:0007669"/>
    <property type="project" value="UniProtKB-KW"/>
</dbReference>
<dbReference type="AlphaFoldDB" id="A0A1I8I2M6"/>
<reference evidence="6" key="1">
    <citation type="submission" date="2016-11" db="UniProtKB">
        <authorList>
            <consortium name="WormBaseParasite"/>
        </authorList>
    </citation>
    <scope>IDENTIFICATION</scope>
</reference>
<evidence type="ECO:0000313" key="6">
    <source>
        <dbReference type="WBParaSite" id="maker-uti_cns_0009392-snap-gene-0.4-mRNA-1"/>
    </source>
</evidence>